<sequence>LEQSCYFCSSRLDSRNKHMDKVHIVLGKKSCDLDSLISALTYAYYLEKVSPPNILCLPVVNVSRREFCYHTETRFILEELNIPESLHVFRDEINLYQLNNEGKLSLTLVNSSALTSEDKSLESAIVRVIGPEEQCDGNLELLESASSLVAKELLQKAPELITRQLAHLLRGSILFQAMAMDPERITEAQEEVLSSLEKKFPELPPREDIITILREAQFHADGLRIEEAVLKDLKEVSDGVIKVAVSTVYMNLEVRRNQTRMGF</sequence>
<dbReference type="PANTHER" id="PTHR12112:SF49">
    <property type="entry name" value="DHHA2 DOMAIN-CONTAINING PROTEIN"/>
    <property type="match status" value="1"/>
</dbReference>
<evidence type="ECO:0008006" key="3">
    <source>
        <dbReference type="Google" id="ProtNLM"/>
    </source>
</evidence>
<reference evidence="1" key="2">
    <citation type="submission" date="2025-09" db="UniProtKB">
        <authorList>
            <consortium name="Ensembl"/>
        </authorList>
    </citation>
    <scope>IDENTIFICATION</scope>
</reference>
<dbReference type="Gene3D" id="3.90.1640.10">
    <property type="entry name" value="inorganic pyrophosphatase (n-terminal core)"/>
    <property type="match status" value="1"/>
</dbReference>
<organism evidence="1 2">
    <name type="scientific">Varanus komodoensis</name>
    <name type="common">Komodo dragon</name>
    <dbReference type="NCBI Taxonomy" id="61221"/>
    <lineage>
        <taxon>Eukaryota</taxon>
        <taxon>Metazoa</taxon>
        <taxon>Chordata</taxon>
        <taxon>Craniata</taxon>
        <taxon>Vertebrata</taxon>
        <taxon>Euteleostomi</taxon>
        <taxon>Lepidosauria</taxon>
        <taxon>Squamata</taxon>
        <taxon>Bifurcata</taxon>
        <taxon>Unidentata</taxon>
        <taxon>Episquamata</taxon>
        <taxon>Toxicofera</taxon>
        <taxon>Anguimorpha</taxon>
        <taxon>Paleoanguimorpha</taxon>
        <taxon>Varanoidea</taxon>
        <taxon>Varanidae</taxon>
        <taxon>Varanus</taxon>
    </lineage>
</organism>
<dbReference type="PANTHER" id="PTHR12112">
    <property type="entry name" value="BNIP - RELATED"/>
    <property type="match status" value="1"/>
</dbReference>
<name>A0A8D2Q5L3_VARKO</name>
<dbReference type="InterPro" id="IPR038763">
    <property type="entry name" value="DHH_sf"/>
</dbReference>
<dbReference type="FunFam" id="3.90.1640.10:FF:000003">
    <property type="entry name" value="Prune homolog 2 with BCH domain"/>
    <property type="match status" value="1"/>
</dbReference>
<dbReference type="Proteomes" id="UP000694545">
    <property type="component" value="Unplaced"/>
</dbReference>
<evidence type="ECO:0000313" key="1">
    <source>
        <dbReference type="Ensembl" id="ENSVKKP00000021292.1"/>
    </source>
</evidence>
<dbReference type="Ensembl" id="ENSVKKT00000021822.1">
    <property type="protein sequence ID" value="ENSVKKP00000021292.1"/>
    <property type="gene ID" value="ENSVKKG00000014267.1"/>
</dbReference>
<dbReference type="SUPFAM" id="SSF64182">
    <property type="entry name" value="DHH phosphoesterases"/>
    <property type="match status" value="1"/>
</dbReference>
<dbReference type="GO" id="GO:0005737">
    <property type="term" value="C:cytoplasm"/>
    <property type="evidence" value="ECO:0007669"/>
    <property type="project" value="TreeGrafter"/>
</dbReference>
<proteinExistence type="predicted"/>
<evidence type="ECO:0000313" key="2">
    <source>
        <dbReference type="Proteomes" id="UP000694545"/>
    </source>
</evidence>
<dbReference type="OMA" id="FNFYSET"/>
<accession>A0A8D2Q5L3</accession>
<keyword evidence="2" id="KW-1185">Reference proteome</keyword>
<protein>
    <recommendedName>
        <fullName evidence="3">Prune homolog 2 with BCH domain</fullName>
    </recommendedName>
</protein>
<dbReference type="AlphaFoldDB" id="A0A8D2Q5L3"/>
<reference evidence="1" key="1">
    <citation type="submission" date="2025-08" db="UniProtKB">
        <authorList>
            <consortium name="Ensembl"/>
        </authorList>
    </citation>
    <scope>IDENTIFICATION</scope>
</reference>